<evidence type="ECO:0000313" key="3">
    <source>
        <dbReference type="EMBL" id="CAG5091364.1"/>
    </source>
</evidence>
<feature type="region of interest" description="Disordered" evidence="2">
    <location>
        <begin position="287"/>
        <end position="322"/>
    </location>
</feature>
<protein>
    <submittedName>
        <fullName evidence="3">Oidioi.mRNA.OKI2018_I69.PAR.g13006.t1.cds</fullName>
    </submittedName>
</protein>
<reference evidence="3 4" key="1">
    <citation type="submission" date="2021-04" db="EMBL/GenBank/DDBJ databases">
        <authorList>
            <person name="Bliznina A."/>
        </authorList>
    </citation>
    <scope>NUCLEOTIDE SEQUENCE [LARGE SCALE GENOMIC DNA]</scope>
</reference>
<keyword evidence="1" id="KW-0175">Coiled coil</keyword>
<name>A0ABN7S6M2_OIKDI</name>
<feature type="compositionally biased region" description="Basic and acidic residues" evidence="2">
    <location>
        <begin position="287"/>
        <end position="313"/>
    </location>
</feature>
<feature type="coiled-coil region" evidence="1">
    <location>
        <begin position="47"/>
        <end position="110"/>
    </location>
</feature>
<keyword evidence="4" id="KW-1185">Reference proteome</keyword>
<evidence type="ECO:0000256" key="1">
    <source>
        <dbReference type="SAM" id="Coils"/>
    </source>
</evidence>
<sequence length="322" mass="37959">MTERQIRTCADEACQNERTEMKSIIESGEYLQRIFHFSEYEKAIECVRVLENENKFFLQRFEEEKKKHKEEVQKCVAQVKLSEENREAEKKRYKKKIASLQEELKKFQETAQKNVVPVPALEENEGDENENEYEEDEQDPEEDNEDFYCAATTSAAIPLVAVPNFQQMSETTENVDQASDICDNPACQRELADYKKKFYEEPNYEKLIYGFSKMEDIISYITRLQERNKEIQQKTELFKSIADDRIADLKEMLSEAEEERAARKRQYKKRIEGLELMLQGKVGEARKIRNSLDKEKKEKQEAKKVPKKAERVSSRINKNQTA</sequence>
<evidence type="ECO:0000256" key="2">
    <source>
        <dbReference type="SAM" id="MobiDB-lite"/>
    </source>
</evidence>
<evidence type="ECO:0000313" key="4">
    <source>
        <dbReference type="Proteomes" id="UP001158576"/>
    </source>
</evidence>
<feature type="region of interest" description="Disordered" evidence="2">
    <location>
        <begin position="115"/>
        <end position="144"/>
    </location>
</feature>
<accession>A0ABN7S6M2</accession>
<proteinExistence type="predicted"/>
<organism evidence="3 4">
    <name type="scientific">Oikopleura dioica</name>
    <name type="common">Tunicate</name>
    <dbReference type="NCBI Taxonomy" id="34765"/>
    <lineage>
        <taxon>Eukaryota</taxon>
        <taxon>Metazoa</taxon>
        <taxon>Chordata</taxon>
        <taxon>Tunicata</taxon>
        <taxon>Appendicularia</taxon>
        <taxon>Copelata</taxon>
        <taxon>Oikopleuridae</taxon>
        <taxon>Oikopleura</taxon>
    </lineage>
</organism>
<dbReference type="Proteomes" id="UP001158576">
    <property type="component" value="Chromosome PAR"/>
</dbReference>
<gene>
    <name evidence="3" type="ORF">OKIOD_LOCUS4564</name>
</gene>
<feature type="compositionally biased region" description="Acidic residues" evidence="2">
    <location>
        <begin position="122"/>
        <end position="144"/>
    </location>
</feature>
<dbReference type="EMBL" id="OU015568">
    <property type="protein sequence ID" value="CAG5091364.1"/>
    <property type="molecule type" value="Genomic_DNA"/>
</dbReference>